<organism evidence="1">
    <name type="scientific">hydrothermal vent metagenome</name>
    <dbReference type="NCBI Taxonomy" id="652676"/>
    <lineage>
        <taxon>unclassified sequences</taxon>
        <taxon>metagenomes</taxon>
        <taxon>ecological metagenomes</taxon>
    </lineage>
</organism>
<dbReference type="EMBL" id="UOEU01000521">
    <property type="protein sequence ID" value="VAW34287.1"/>
    <property type="molecule type" value="Genomic_DNA"/>
</dbReference>
<accession>A0A3B0V872</accession>
<protein>
    <submittedName>
        <fullName evidence="1">Uncharacterized protein</fullName>
    </submittedName>
</protein>
<name>A0A3B0V872_9ZZZZ</name>
<evidence type="ECO:0000313" key="1">
    <source>
        <dbReference type="EMBL" id="VAW34287.1"/>
    </source>
</evidence>
<reference evidence="1" key="1">
    <citation type="submission" date="2018-06" db="EMBL/GenBank/DDBJ databases">
        <authorList>
            <person name="Zhirakovskaya E."/>
        </authorList>
    </citation>
    <scope>NUCLEOTIDE SEQUENCE</scope>
</reference>
<sequence>MYFEIIGEISEIEIIAKGNGVRRRYLLNERYGNGRWRKLKGVTTVRLNNGRIRQAEIHWYEAHGIGRRLFKIKRYLE</sequence>
<dbReference type="AlphaFoldDB" id="A0A3B0V872"/>
<proteinExistence type="predicted"/>
<gene>
    <name evidence="1" type="ORF">MNBD_CHLOROFLEXI01-3872</name>
</gene>